<accession>A0A1C4DCP9</accession>
<evidence type="ECO:0008006" key="4">
    <source>
        <dbReference type="Google" id="ProtNLM"/>
    </source>
</evidence>
<evidence type="ECO:0000256" key="1">
    <source>
        <dbReference type="SAM" id="SignalP"/>
    </source>
</evidence>
<dbReference type="EMBL" id="FMAR01000005">
    <property type="protein sequence ID" value="SCC29157.1"/>
    <property type="molecule type" value="Genomic_DNA"/>
</dbReference>
<proteinExistence type="predicted"/>
<evidence type="ECO:0000313" key="3">
    <source>
        <dbReference type="Proteomes" id="UP000242818"/>
    </source>
</evidence>
<sequence length="495" mass="55417">MRSMLLALFLCVGTFSVFAQKTVLKYPFEFRKVYFLDPGTYDANFLNNGQSDRFALVLKDQKHCSYVLVDGDFKVVNKFDQDLDLKFFSAGADRYEGGTSDGNVYNFAFSNGEKTYKLEQVDFDKNSITHKPLFELMKSEKQVAAFSEQNVFYVIGANDDAGQLQFHMMDGKGKVVVKRVALKVPADAGKKRDQVSEYLKNSRLIQGSMEPDFSLVTTDSKIFSQAGKLYIVVNVKDHPTHVTTIDLVDFKVQEKFYDYKSVLAGDDKGGVYVNSYVKDNTLFSLVLNKKNIHIVQFNLESGQLIDNLEINSENYQSLMSQLPATETRKGKKESEKEVSSFNSLLKTMNKGTEGLMVTADKDGQYVLTVGTYDFLKVPVGSGSGHYGPYAGPGARDAGSPQTPFYYTPGKTIYSSNNAKYYTATTFSLLMDPASGKVKRGKVPPPVSDKVKDYLETVDQQNAKAQIQFNIGDKQYFGYYNKEAKAYIIAQIKVSM</sequence>
<keyword evidence="3" id="KW-1185">Reference proteome</keyword>
<organism evidence="2 3">
    <name type="scientific">Chitinophaga costaii</name>
    <dbReference type="NCBI Taxonomy" id="1335309"/>
    <lineage>
        <taxon>Bacteria</taxon>
        <taxon>Pseudomonadati</taxon>
        <taxon>Bacteroidota</taxon>
        <taxon>Chitinophagia</taxon>
        <taxon>Chitinophagales</taxon>
        <taxon>Chitinophagaceae</taxon>
        <taxon>Chitinophaga</taxon>
    </lineage>
</organism>
<gene>
    <name evidence="2" type="ORF">GA0116948_105205</name>
</gene>
<feature type="chain" id="PRO_5008690405" description="6-bladed beta-propeller protein" evidence="1">
    <location>
        <begin position="20"/>
        <end position="495"/>
    </location>
</feature>
<dbReference type="AlphaFoldDB" id="A0A1C4DCP9"/>
<reference evidence="2 3" key="1">
    <citation type="submission" date="2016-08" db="EMBL/GenBank/DDBJ databases">
        <authorList>
            <person name="Seilhamer J.J."/>
        </authorList>
    </citation>
    <scope>NUCLEOTIDE SEQUENCE [LARGE SCALE GENOMIC DNA]</scope>
    <source>
        <strain evidence="2 3">A37T2</strain>
    </source>
</reference>
<dbReference type="Proteomes" id="UP000242818">
    <property type="component" value="Unassembled WGS sequence"/>
</dbReference>
<feature type="signal peptide" evidence="1">
    <location>
        <begin position="1"/>
        <end position="19"/>
    </location>
</feature>
<dbReference type="RefSeq" id="WP_089711518.1">
    <property type="nucleotide sequence ID" value="NZ_FMAR01000005.1"/>
</dbReference>
<dbReference type="OrthoDB" id="674600at2"/>
<name>A0A1C4DCP9_9BACT</name>
<keyword evidence="1" id="KW-0732">Signal</keyword>
<protein>
    <recommendedName>
        <fullName evidence="4">6-bladed beta-propeller protein</fullName>
    </recommendedName>
</protein>
<evidence type="ECO:0000313" key="2">
    <source>
        <dbReference type="EMBL" id="SCC29157.1"/>
    </source>
</evidence>